<evidence type="ECO:0000313" key="7">
    <source>
        <dbReference type="Proteomes" id="UP000574690"/>
    </source>
</evidence>
<dbReference type="AlphaFoldDB" id="A0A850CA90"/>
<dbReference type="PANTHER" id="PTHR43046">
    <property type="entry name" value="GDP-MANNOSE MANNOSYL HYDROLASE"/>
    <property type="match status" value="1"/>
</dbReference>
<dbReference type="PROSITE" id="PS51462">
    <property type="entry name" value="NUDIX"/>
    <property type="match status" value="1"/>
</dbReference>
<accession>A0A850CA90</accession>
<evidence type="ECO:0000313" key="6">
    <source>
        <dbReference type="EMBL" id="NUQ87952.1"/>
    </source>
</evidence>
<gene>
    <name evidence="6" type="ORF">HOQ43_05765</name>
</gene>
<keyword evidence="2" id="KW-0378">Hydrolase</keyword>
<evidence type="ECO:0000256" key="2">
    <source>
        <dbReference type="ARBA" id="ARBA00022801"/>
    </source>
</evidence>
<keyword evidence="3" id="KW-0460">Magnesium</keyword>
<evidence type="ECO:0000256" key="1">
    <source>
        <dbReference type="ARBA" id="ARBA00001946"/>
    </source>
</evidence>
<comment type="cofactor">
    <cofactor evidence="1">
        <name>Mg(2+)</name>
        <dbReference type="ChEBI" id="CHEBI:18420"/>
    </cofactor>
</comment>
<name>A0A850CA90_9ACTN</name>
<evidence type="ECO:0000256" key="4">
    <source>
        <dbReference type="SAM" id="MobiDB-lite"/>
    </source>
</evidence>
<dbReference type="GO" id="GO:0016787">
    <property type="term" value="F:hydrolase activity"/>
    <property type="evidence" value="ECO:0007669"/>
    <property type="project" value="UniProtKB-KW"/>
</dbReference>
<dbReference type="PANTHER" id="PTHR43046:SF12">
    <property type="entry name" value="GDP-MANNOSE MANNOSYL HYDROLASE"/>
    <property type="match status" value="1"/>
</dbReference>
<reference evidence="6 7" key="1">
    <citation type="submission" date="2020-05" db="EMBL/GenBank/DDBJ databases">
        <title>DNA-SIP metagenomic assembled genomes.</title>
        <authorList>
            <person name="Yu J."/>
        </authorList>
    </citation>
    <scope>NUCLEOTIDE SEQUENCE [LARGE SCALE GENOMIC DNA]</scope>
    <source>
        <strain evidence="6">Bin5.27</strain>
    </source>
</reference>
<dbReference type="EMBL" id="JABFXE010000246">
    <property type="protein sequence ID" value="NUQ87952.1"/>
    <property type="molecule type" value="Genomic_DNA"/>
</dbReference>
<comment type="caution">
    <text evidence="6">The sequence shown here is derived from an EMBL/GenBank/DDBJ whole genome shotgun (WGS) entry which is preliminary data.</text>
</comment>
<feature type="region of interest" description="Disordered" evidence="4">
    <location>
        <begin position="1"/>
        <end position="35"/>
    </location>
</feature>
<dbReference type="InterPro" id="IPR000086">
    <property type="entry name" value="NUDIX_hydrolase_dom"/>
</dbReference>
<dbReference type="InterPro" id="IPR015797">
    <property type="entry name" value="NUDIX_hydrolase-like_dom_sf"/>
</dbReference>
<protein>
    <submittedName>
        <fullName evidence="6">NUDIX domain-containing protein</fullName>
    </submittedName>
</protein>
<organism evidence="6 7">
    <name type="scientific">Glycomyces artemisiae</name>
    <dbReference type="NCBI Taxonomy" id="1076443"/>
    <lineage>
        <taxon>Bacteria</taxon>
        <taxon>Bacillati</taxon>
        <taxon>Actinomycetota</taxon>
        <taxon>Actinomycetes</taxon>
        <taxon>Glycomycetales</taxon>
        <taxon>Glycomycetaceae</taxon>
        <taxon>Glycomyces</taxon>
    </lineage>
</organism>
<dbReference type="Gene3D" id="3.90.79.10">
    <property type="entry name" value="Nucleoside Triphosphate Pyrophosphohydrolase"/>
    <property type="match status" value="1"/>
</dbReference>
<sequence>MTIAEVPRPTAAEPAPDRALDDSAPVETESGGRTTIRRKTARAVLLDHHGRVLLLDRPAKIRDVGDRYFHTPGGAIEPGETPAEAAARELAEELDFHTAPSELGTPVATCYSLQQRIATGEFVAADDVFFLLRTDAARTPAVTPHAWLDPDAMDAAPVRILPRGLPDLVRRLLAEGPPQTPIHIRW</sequence>
<dbReference type="InterPro" id="IPR020084">
    <property type="entry name" value="NUDIX_hydrolase_CS"/>
</dbReference>
<feature type="domain" description="Nudix hydrolase" evidence="5">
    <location>
        <begin position="36"/>
        <end position="171"/>
    </location>
</feature>
<dbReference type="Proteomes" id="UP000574690">
    <property type="component" value="Unassembled WGS sequence"/>
</dbReference>
<evidence type="ECO:0000259" key="5">
    <source>
        <dbReference type="PROSITE" id="PS51462"/>
    </source>
</evidence>
<evidence type="ECO:0000256" key="3">
    <source>
        <dbReference type="ARBA" id="ARBA00022842"/>
    </source>
</evidence>
<dbReference type="PROSITE" id="PS00893">
    <property type="entry name" value="NUDIX_BOX"/>
    <property type="match status" value="1"/>
</dbReference>
<dbReference type="SUPFAM" id="SSF55811">
    <property type="entry name" value="Nudix"/>
    <property type="match status" value="1"/>
</dbReference>
<dbReference type="Pfam" id="PF00293">
    <property type="entry name" value="NUDIX"/>
    <property type="match status" value="1"/>
</dbReference>
<proteinExistence type="predicted"/>